<dbReference type="PRINTS" id="PR00455">
    <property type="entry name" value="HTHTETR"/>
</dbReference>
<dbReference type="AlphaFoldDB" id="A0AAU9CXG0"/>
<name>A0AAU9CXG0_9LACO</name>
<evidence type="ECO:0000256" key="1">
    <source>
        <dbReference type="ARBA" id="ARBA00023125"/>
    </source>
</evidence>
<sequence>MYAQSEKQKEIKTQQIADAALELFQNQTYFEISMNQIAQLAHVAKGTLFNYYPNKESIFMDLLLHGYQEYFLSAHQLFEEREISSLQELRCFLLDLTDELIQNRPVVVRLNALRGQVLEKDSIKEQTARGRQKLYEITQSLNQMIADKIPNFNSNEVNELFFAQSAIISGLMNLVGLDQFNHQQLSLTMTDFHIDLNQQARKMFDDYLQGVFIRKEN</sequence>
<dbReference type="GO" id="GO:0003677">
    <property type="term" value="F:DNA binding"/>
    <property type="evidence" value="ECO:0007669"/>
    <property type="project" value="UniProtKB-UniRule"/>
</dbReference>
<gene>
    <name evidence="4" type="ORF">KIMC2_16580</name>
</gene>
<proteinExistence type="predicted"/>
<dbReference type="Gene3D" id="1.10.357.10">
    <property type="entry name" value="Tetracycline Repressor, domain 2"/>
    <property type="match status" value="1"/>
</dbReference>
<accession>A0AAU9CXG0</accession>
<dbReference type="PANTHER" id="PTHR43479:SF11">
    <property type="entry name" value="ACREF_ENVCD OPERON REPRESSOR-RELATED"/>
    <property type="match status" value="1"/>
</dbReference>
<dbReference type="Proteomes" id="UP001321804">
    <property type="component" value="Chromosome"/>
</dbReference>
<dbReference type="InterPro" id="IPR041483">
    <property type="entry name" value="TetR_C_34"/>
</dbReference>
<feature type="domain" description="HTH tetR-type" evidence="3">
    <location>
        <begin position="10"/>
        <end position="70"/>
    </location>
</feature>
<organism evidence="4 5">
    <name type="scientific">Xylocopilactobacillus apis</name>
    <dbReference type="NCBI Taxonomy" id="2932183"/>
    <lineage>
        <taxon>Bacteria</taxon>
        <taxon>Bacillati</taxon>
        <taxon>Bacillota</taxon>
        <taxon>Bacilli</taxon>
        <taxon>Lactobacillales</taxon>
        <taxon>Lactobacillaceae</taxon>
        <taxon>Xylocopilactobacillus</taxon>
    </lineage>
</organism>
<protein>
    <submittedName>
        <fullName evidence="4">TetR family transcriptional regulator</fullName>
    </submittedName>
</protein>
<evidence type="ECO:0000313" key="5">
    <source>
        <dbReference type="Proteomes" id="UP001321804"/>
    </source>
</evidence>
<dbReference type="InterPro" id="IPR050624">
    <property type="entry name" value="HTH-type_Tx_Regulator"/>
</dbReference>
<dbReference type="KEGG" id="xak:KIMC2_16580"/>
<keyword evidence="1 2" id="KW-0238">DNA-binding</keyword>
<evidence type="ECO:0000313" key="4">
    <source>
        <dbReference type="EMBL" id="BDR57096.1"/>
    </source>
</evidence>
<evidence type="ECO:0000256" key="2">
    <source>
        <dbReference type="PROSITE-ProRule" id="PRU00335"/>
    </source>
</evidence>
<evidence type="ECO:0000259" key="3">
    <source>
        <dbReference type="PROSITE" id="PS50977"/>
    </source>
</evidence>
<dbReference type="Pfam" id="PF00440">
    <property type="entry name" value="TetR_N"/>
    <property type="match status" value="1"/>
</dbReference>
<dbReference type="RefSeq" id="WP_317695859.1">
    <property type="nucleotide sequence ID" value="NZ_AP026801.1"/>
</dbReference>
<dbReference type="EMBL" id="AP026801">
    <property type="protein sequence ID" value="BDR57096.1"/>
    <property type="molecule type" value="Genomic_DNA"/>
</dbReference>
<feature type="DNA-binding region" description="H-T-H motif" evidence="2">
    <location>
        <begin position="33"/>
        <end position="52"/>
    </location>
</feature>
<dbReference type="PANTHER" id="PTHR43479">
    <property type="entry name" value="ACREF/ENVCD OPERON REPRESSOR-RELATED"/>
    <property type="match status" value="1"/>
</dbReference>
<keyword evidence="5" id="KW-1185">Reference proteome</keyword>
<reference evidence="4 5" key="1">
    <citation type="journal article" date="2023" name="Microbiol. Spectr.">
        <title>Symbiosis of Carpenter Bees with Uncharacterized Lactic Acid Bacteria Showing NAD Auxotrophy.</title>
        <authorList>
            <person name="Kawasaki S."/>
            <person name="Ozawa K."/>
            <person name="Mori T."/>
            <person name="Yamamoto A."/>
            <person name="Ito M."/>
            <person name="Ohkuma M."/>
            <person name="Sakamoto M."/>
            <person name="Matsutani M."/>
        </authorList>
    </citation>
    <scope>NUCLEOTIDE SEQUENCE [LARGE SCALE GENOMIC DNA]</scope>
    <source>
        <strain evidence="4 5">KimC2</strain>
    </source>
</reference>
<dbReference type="InterPro" id="IPR001647">
    <property type="entry name" value="HTH_TetR"/>
</dbReference>
<dbReference type="SUPFAM" id="SSF46689">
    <property type="entry name" value="Homeodomain-like"/>
    <property type="match status" value="1"/>
</dbReference>
<dbReference type="InterPro" id="IPR009057">
    <property type="entry name" value="Homeodomain-like_sf"/>
</dbReference>
<dbReference type="PROSITE" id="PS50977">
    <property type="entry name" value="HTH_TETR_2"/>
    <property type="match status" value="1"/>
</dbReference>
<dbReference type="Pfam" id="PF17929">
    <property type="entry name" value="TetR_C_34"/>
    <property type="match status" value="1"/>
</dbReference>